<evidence type="ECO:0000256" key="3">
    <source>
        <dbReference type="ARBA" id="ARBA00012438"/>
    </source>
</evidence>
<dbReference type="FunFam" id="3.30.565.10:FF:000010">
    <property type="entry name" value="Sensor histidine kinase RcsC"/>
    <property type="match status" value="1"/>
</dbReference>
<dbReference type="SMART" id="SM00387">
    <property type="entry name" value="HATPase_c"/>
    <property type="match status" value="1"/>
</dbReference>
<feature type="coiled-coil region" evidence="10">
    <location>
        <begin position="177"/>
        <end position="228"/>
    </location>
</feature>
<dbReference type="InterPro" id="IPR003594">
    <property type="entry name" value="HATPase_dom"/>
</dbReference>
<feature type="transmembrane region" description="Helical" evidence="11">
    <location>
        <begin position="78"/>
        <end position="95"/>
    </location>
</feature>
<feature type="domain" description="Histidine kinase" evidence="12">
    <location>
        <begin position="235"/>
        <end position="458"/>
    </location>
</feature>
<dbReference type="PROSITE" id="PS50110">
    <property type="entry name" value="RESPONSE_REGULATORY"/>
    <property type="match status" value="1"/>
</dbReference>
<dbReference type="STRING" id="869279.SE15_06510"/>
<keyword evidence="6" id="KW-0418">Kinase</keyword>
<dbReference type="SUPFAM" id="SSF52172">
    <property type="entry name" value="CheY-like"/>
    <property type="match status" value="1"/>
</dbReference>
<dbReference type="CDD" id="cd00082">
    <property type="entry name" value="HisKA"/>
    <property type="match status" value="1"/>
</dbReference>
<gene>
    <name evidence="14" type="ORF">SE15_06510</name>
</gene>
<evidence type="ECO:0000313" key="15">
    <source>
        <dbReference type="Proteomes" id="UP000050544"/>
    </source>
</evidence>
<keyword evidence="11" id="KW-0812">Transmembrane</keyword>
<dbReference type="PRINTS" id="PR00344">
    <property type="entry name" value="BCTRLSENSOR"/>
</dbReference>
<evidence type="ECO:0000256" key="4">
    <source>
        <dbReference type="ARBA" id="ARBA00022553"/>
    </source>
</evidence>
<dbReference type="Gene3D" id="3.40.50.2300">
    <property type="match status" value="1"/>
</dbReference>
<evidence type="ECO:0000256" key="9">
    <source>
        <dbReference type="PROSITE-ProRule" id="PRU00169"/>
    </source>
</evidence>
<feature type="transmembrane region" description="Helical" evidence="11">
    <location>
        <begin position="24"/>
        <end position="44"/>
    </location>
</feature>
<keyword evidence="10" id="KW-0175">Coiled coil</keyword>
<evidence type="ECO:0000256" key="11">
    <source>
        <dbReference type="SAM" id="Phobius"/>
    </source>
</evidence>
<dbReference type="GO" id="GO:0000155">
    <property type="term" value="F:phosphorelay sensor kinase activity"/>
    <property type="evidence" value="ECO:0007669"/>
    <property type="project" value="InterPro"/>
</dbReference>
<dbReference type="GO" id="GO:0009927">
    <property type="term" value="F:histidine phosphotransfer kinase activity"/>
    <property type="evidence" value="ECO:0007669"/>
    <property type="project" value="TreeGrafter"/>
</dbReference>
<dbReference type="CDD" id="cd00156">
    <property type="entry name" value="REC"/>
    <property type="match status" value="1"/>
</dbReference>
<evidence type="ECO:0000256" key="8">
    <source>
        <dbReference type="ARBA" id="ARBA00074306"/>
    </source>
</evidence>
<dbReference type="PANTHER" id="PTHR43047:SF72">
    <property type="entry name" value="OSMOSENSING HISTIDINE PROTEIN KINASE SLN1"/>
    <property type="match status" value="1"/>
</dbReference>
<dbReference type="InterPro" id="IPR001789">
    <property type="entry name" value="Sig_transdc_resp-reg_receiver"/>
</dbReference>
<dbReference type="SMART" id="SM00388">
    <property type="entry name" value="HisKA"/>
    <property type="match status" value="1"/>
</dbReference>
<dbReference type="Proteomes" id="UP000050544">
    <property type="component" value="Unassembled WGS sequence"/>
</dbReference>
<feature type="transmembrane region" description="Helical" evidence="11">
    <location>
        <begin position="101"/>
        <end position="134"/>
    </location>
</feature>
<dbReference type="InterPro" id="IPR036097">
    <property type="entry name" value="HisK_dim/P_sf"/>
</dbReference>
<dbReference type="Gene3D" id="1.10.287.130">
    <property type="match status" value="1"/>
</dbReference>
<dbReference type="AlphaFoldDB" id="A0A0P6YP79"/>
<dbReference type="SUPFAM" id="SSF55874">
    <property type="entry name" value="ATPase domain of HSP90 chaperone/DNA topoisomerase II/histidine kinase"/>
    <property type="match status" value="1"/>
</dbReference>
<keyword evidence="11" id="KW-0472">Membrane</keyword>
<sequence length="725" mass="82300">MPWLRNLSKDSDLMDLMKSTARNLVYTLGGLYLAWHIIATLGFSQVFNPSLWVISLFMVGLIWLSLYLLERYFILSQVVWLAGLGVSILIAFYLYRQPAILLLFTLIPLISIATLGLGGTLATNLGILFVAIFLPRFFNISDGYRLALVLGGTFMSILGWALLNNLVEALDSASYHYAEARRLLEETREHRAELSRVLKEMNHANYQLERLNEMLSFARAQAEEAREARNHFVLAVSHELRSPLNFIIGFSDLMVNAPETYAPLEQWPPGLYDDVQEIYNSSKHLMRLINDILDMGKIDARQMTLFRERAHLDQIIAEVQQMVASAFAEKGLWIRVEIPPDLPAIFIDTTRIRQVLLNLFNNALRFTDHGGVTLRVERLDDAVRINVIDTGVGISPEDLPKVFTEFRQVGEENWRRRSGTGLGLYISRRFVELHGGTMGVESRLGEGSRFYFTLPLTIPPEKPLSFSAIHYPPAQENKFILFVSPNQEHVQTIRQILDEYTIQEVADLNALIPQTEKLYPRAVLLSTQVGSLSPQQLSYELPVIRIHLPHVDSQIGSIHSYLMKPISRYTLVDAIRSLEPQVHSILVVDDDPAMAHFITKAIQSIQIEKNEQPYRLFSALSGHKAFEVLEEHSIDAILLDLELPDIHGWDWLATLRQNPSYSHLPVVIISAEEKPEASLAPNGNVLELSLPRPLNANEMREILQVILNTIPPRYPQDRAQEARAT</sequence>
<evidence type="ECO:0000256" key="7">
    <source>
        <dbReference type="ARBA" id="ARBA00023012"/>
    </source>
</evidence>
<dbReference type="PATRIC" id="fig|869279.4.peg.1310"/>
<dbReference type="InterPro" id="IPR004358">
    <property type="entry name" value="Sig_transdc_His_kin-like_C"/>
</dbReference>
<dbReference type="PROSITE" id="PS50109">
    <property type="entry name" value="HIS_KIN"/>
    <property type="match status" value="1"/>
</dbReference>
<feature type="transmembrane region" description="Helical" evidence="11">
    <location>
        <begin position="146"/>
        <end position="163"/>
    </location>
</feature>
<comment type="similarity">
    <text evidence="2">In the N-terminal section; belongs to the phytochrome family.</text>
</comment>
<evidence type="ECO:0000256" key="5">
    <source>
        <dbReference type="ARBA" id="ARBA00022679"/>
    </source>
</evidence>
<dbReference type="InterPro" id="IPR036890">
    <property type="entry name" value="HATPase_C_sf"/>
</dbReference>
<dbReference type="EMBL" id="LGKO01000002">
    <property type="protein sequence ID" value="KPL84684.1"/>
    <property type="molecule type" value="Genomic_DNA"/>
</dbReference>
<evidence type="ECO:0000259" key="12">
    <source>
        <dbReference type="PROSITE" id="PS50109"/>
    </source>
</evidence>
<dbReference type="Pfam" id="PF00072">
    <property type="entry name" value="Response_reg"/>
    <property type="match status" value="1"/>
</dbReference>
<evidence type="ECO:0000313" key="14">
    <source>
        <dbReference type="EMBL" id="KPL84684.1"/>
    </source>
</evidence>
<evidence type="ECO:0000256" key="6">
    <source>
        <dbReference type="ARBA" id="ARBA00022777"/>
    </source>
</evidence>
<organism evidence="14 15">
    <name type="scientific">Thermanaerothrix daxensis</name>
    <dbReference type="NCBI Taxonomy" id="869279"/>
    <lineage>
        <taxon>Bacteria</taxon>
        <taxon>Bacillati</taxon>
        <taxon>Chloroflexota</taxon>
        <taxon>Anaerolineae</taxon>
        <taxon>Anaerolineales</taxon>
        <taxon>Anaerolineaceae</taxon>
        <taxon>Thermanaerothrix</taxon>
    </lineage>
</organism>
<evidence type="ECO:0000256" key="10">
    <source>
        <dbReference type="SAM" id="Coils"/>
    </source>
</evidence>
<keyword evidence="5" id="KW-0808">Transferase</keyword>
<dbReference type="Gene3D" id="3.30.565.10">
    <property type="entry name" value="Histidine kinase-like ATPase, C-terminal domain"/>
    <property type="match status" value="1"/>
</dbReference>
<keyword evidence="4 9" id="KW-0597">Phosphoprotein</keyword>
<protein>
    <recommendedName>
        <fullName evidence="8">Circadian input-output histidine kinase CikA</fullName>
        <ecNumber evidence="3">2.7.13.3</ecNumber>
    </recommendedName>
</protein>
<feature type="domain" description="Response regulatory" evidence="13">
    <location>
        <begin position="584"/>
        <end position="707"/>
    </location>
</feature>
<accession>A0A0P6YP79</accession>
<proteinExistence type="inferred from homology"/>
<evidence type="ECO:0000256" key="2">
    <source>
        <dbReference type="ARBA" id="ARBA00006402"/>
    </source>
</evidence>
<dbReference type="Pfam" id="PF00512">
    <property type="entry name" value="HisKA"/>
    <property type="match status" value="1"/>
</dbReference>
<dbReference type="EC" id="2.7.13.3" evidence="3"/>
<name>A0A0P6YP79_9CHLR</name>
<dbReference type="SUPFAM" id="SSF47384">
    <property type="entry name" value="Homodimeric domain of signal transducing histidine kinase"/>
    <property type="match status" value="1"/>
</dbReference>
<dbReference type="InterPro" id="IPR003661">
    <property type="entry name" value="HisK_dim/P_dom"/>
</dbReference>
<dbReference type="InterPro" id="IPR005467">
    <property type="entry name" value="His_kinase_dom"/>
</dbReference>
<dbReference type="GO" id="GO:0005886">
    <property type="term" value="C:plasma membrane"/>
    <property type="evidence" value="ECO:0007669"/>
    <property type="project" value="TreeGrafter"/>
</dbReference>
<feature type="transmembrane region" description="Helical" evidence="11">
    <location>
        <begin position="50"/>
        <end position="69"/>
    </location>
</feature>
<feature type="modified residue" description="4-aspartylphosphate" evidence="9">
    <location>
        <position position="640"/>
    </location>
</feature>
<evidence type="ECO:0000256" key="1">
    <source>
        <dbReference type="ARBA" id="ARBA00000085"/>
    </source>
</evidence>
<comment type="caution">
    <text evidence="14">The sequence shown here is derived from an EMBL/GenBank/DDBJ whole genome shotgun (WGS) entry which is preliminary data.</text>
</comment>
<keyword evidence="7" id="KW-0902">Two-component regulatory system</keyword>
<dbReference type="PANTHER" id="PTHR43047">
    <property type="entry name" value="TWO-COMPONENT HISTIDINE PROTEIN KINASE"/>
    <property type="match status" value="1"/>
</dbReference>
<dbReference type="Pfam" id="PF02518">
    <property type="entry name" value="HATPase_c"/>
    <property type="match status" value="1"/>
</dbReference>
<evidence type="ECO:0000259" key="13">
    <source>
        <dbReference type="PROSITE" id="PS50110"/>
    </source>
</evidence>
<keyword evidence="11" id="KW-1133">Transmembrane helix</keyword>
<dbReference type="InterPro" id="IPR011006">
    <property type="entry name" value="CheY-like_superfamily"/>
</dbReference>
<reference evidence="14 15" key="1">
    <citation type="submission" date="2015-07" db="EMBL/GenBank/DDBJ databases">
        <title>Whole genome sequence of Thermanaerothrix daxensis DSM 23592.</title>
        <authorList>
            <person name="Hemp J."/>
            <person name="Ward L.M."/>
            <person name="Pace L.A."/>
            <person name="Fischer W.W."/>
        </authorList>
    </citation>
    <scope>NUCLEOTIDE SEQUENCE [LARGE SCALE GENOMIC DNA]</scope>
    <source>
        <strain evidence="14 15">GNS-1</strain>
    </source>
</reference>
<dbReference type="SMART" id="SM00448">
    <property type="entry name" value="REC"/>
    <property type="match status" value="1"/>
</dbReference>
<keyword evidence="15" id="KW-1185">Reference proteome</keyword>
<dbReference type="CDD" id="cd16922">
    <property type="entry name" value="HATPase_EvgS-ArcB-TorS-like"/>
    <property type="match status" value="1"/>
</dbReference>
<comment type="catalytic activity">
    <reaction evidence="1">
        <text>ATP + protein L-histidine = ADP + protein N-phospho-L-histidine.</text>
        <dbReference type="EC" id="2.7.13.3"/>
    </reaction>
</comment>